<dbReference type="PANTHER" id="PTHR35529:SF2">
    <property type="entry name" value="SPORULATION PROTEIN YTAF-RELATED"/>
    <property type="match status" value="1"/>
</dbReference>
<dbReference type="InterPro" id="IPR003810">
    <property type="entry name" value="Mntp/YtaF"/>
</dbReference>
<accession>A0A1I0FUF0</accession>
<evidence type="ECO:0000313" key="7">
    <source>
        <dbReference type="Proteomes" id="UP000198558"/>
    </source>
</evidence>
<keyword evidence="2 5" id="KW-0812">Transmembrane</keyword>
<keyword evidence="4 5" id="KW-0472">Membrane</keyword>
<feature type="transmembrane region" description="Helical" evidence="5">
    <location>
        <begin position="6"/>
        <end position="28"/>
    </location>
</feature>
<evidence type="ECO:0000256" key="2">
    <source>
        <dbReference type="ARBA" id="ARBA00022692"/>
    </source>
</evidence>
<dbReference type="Proteomes" id="UP000198558">
    <property type="component" value="Unassembled WGS sequence"/>
</dbReference>
<name>A0A1I0FUF0_9FIRM</name>
<gene>
    <name evidence="6" type="ORF">SAMN04489758_12241</name>
</gene>
<keyword evidence="1" id="KW-1003">Cell membrane</keyword>
<feature type="transmembrane region" description="Helical" evidence="5">
    <location>
        <begin position="69"/>
        <end position="87"/>
    </location>
</feature>
<dbReference type="EMBL" id="FOIN01000022">
    <property type="protein sequence ID" value="SET62031.1"/>
    <property type="molecule type" value="Genomic_DNA"/>
</dbReference>
<keyword evidence="7" id="KW-1185">Reference proteome</keyword>
<dbReference type="RefSeq" id="WP_157796139.1">
    <property type="nucleotide sequence ID" value="NZ_FOIN01000022.1"/>
</dbReference>
<reference evidence="7" key="1">
    <citation type="submission" date="2016-10" db="EMBL/GenBank/DDBJ databases">
        <authorList>
            <person name="Varghese N."/>
            <person name="Submissions S."/>
        </authorList>
    </citation>
    <scope>NUCLEOTIDE SEQUENCE [LARGE SCALE GENOMIC DNA]</scope>
    <source>
        <strain evidence="7">DSM 1551</strain>
    </source>
</reference>
<keyword evidence="3 5" id="KW-1133">Transmembrane helix</keyword>
<proteinExistence type="predicted"/>
<sequence>MLTVYTVIEALLLVMALSIDTFISSLAYGTNKIKIPFSSAMIINIICSVFLAISILLGEFFEPYVSNHLIKFISFLLLFSLGIIKLFNKKIKNFFNHLKQIRFFKHSKITTFINIYSNPEKADIDTSKYLSNKEATLLALTLAIDGLSIGFGAGLTNINHILVIFFSLFSDMIAIFLGSYIGIKVAKKTSFNLSWLSGLILIFLAFSKL</sequence>
<evidence type="ECO:0000313" key="6">
    <source>
        <dbReference type="EMBL" id="SET62031.1"/>
    </source>
</evidence>
<feature type="transmembrane region" description="Helical" evidence="5">
    <location>
        <begin position="137"/>
        <end position="155"/>
    </location>
</feature>
<dbReference type="GeneID" id="78288771"/>
<dbReference type="NCBIfam" id="TIGR02840">
    <property type="entry name" value="spore_YtaF"/>
    <property type="match status" value="1"/>
</dbReference>
<evidence type="ECO:0000256" key="4">
    <source>
        <dbReference type="ARBA" id="ARBA00023136"/>
    </source>
</evidence>
<dbReference type="PANTHER" id="PTHR35529">
    <property type="entry name" value="MANGANESE EFFLUX PUMP MNTP-RELATED"/>
    <property type="match status" value="1"/>
</dbReference>
<feature type="transmembrane region" description="Helical" evidence="5">
    <location>
        <begin position="35"/>
        <end position="57"/>
    </location>
</feature>
<evidence type="ECO:0000256" key="3">
    <source>
        <dbReference type="ARBA" id="ARBA00022989"/>
    </source>
</evidence>
<feature type="transmembrane region" description="Helical" evidence="5">
    <location>
        <begin position="190"/>
        <end position="207"/>
    </location>
</feature>
<feature type="transmembrane region" description="Helical" evidence="5">
    <location>
        <begin position="161"/>
        <end position="183"/>
    </location>
</feature>
<dbReference type="AlphaFoldDB" id="A0A1I0FUF0"/>
<dbReference type="OrthoDB" id="1650809at2"/>
<protein>
    <submittedName>
        <fullName evidence="6">Putative sporulation protein YtaF</fullName>
    </submittedName>
</protein>
<evidence type="ECO:0000256" key="5">
    <source>
        <dbReference type="SAM" id="Phobius"/>
    </source>
</evidence>
<dbReference type="Pfam" id="PF02659">
    <property type="entry name" value="Mntp"/>
    <property type="match status" value="1"/>
</dbReference>
<evidence type="ECO:0000256" key="1">
    <source>
        <dbReference type="ARBA" id="ARBA00022475"/>
    </source>
</evidence>
<dbReference type="InterPro" id="IPR014205">
    <property type="entry name" value="Spore_YtaF"/>
</dbReference>
<organism evidence="6 7">
    <name type="scientific">Thomasclavelia cocleata</name>
    <dbReference type="NCBI Taxonomy" id="69824"/>
    <lineage>
        <taxon>Bacteria</taxon>
        <taxon>Bacillati</taxon>
        <taxon>Bacillota</taxon>
        <taxon>Erysipelotrichia</taxon>
        <taxon>Erysipelotrichales</taxon>
        <taxon>Coprobacillaceae</taxon>
        <taxon>Thomasclavelia</taxon>
    </lineage>
</organism>